<proteinExistence type="predicted"/>
<evidence type="ECO:0000313" key="1">
    <source>
        <dbReference type="EMBL" id="CAD7266554.1"/>
    </source>
</evidence>
<dbReference type="CDD" id="cd02440">
    <property type="entry name" value="AdoMet_MTases"/>
    <property type="match status" value="1"/>
</dbReference>
<name>A0A7R9G4B5_TIMSH</name>
<dbReference type="AlphaFoldDB" id="A0A7R9G4B5"/>
<dbReference type="Pfam" id="PF01564">
    <property type="entry name" value="Spermine_synth"/>
    <property type="match status" value="1"/>
</dbReference>
<dbReference type="InterPro" id="IPR029063">
    <property type="entry name" value="SAM-dependent_MTases_sf"/>
</dbReference>
<dbReference type="EMBL" id="OC007198">
    <property type="protein sequence ID" value="CAD7266554.1"/>
    <property type="molecule type" value="Genomic_DNA"/>
</dbReference>
<sequence length="314" mass="34088">MVIAKVVDLTTQAPWMSLFSVTYGAEFPPSTLGAVERVLKSRKGKPRKVVDVGFLACEHHTYMTVGVAMAAPEGAECSVAVIGLGGGGLCVFLQHCFHKVPLSTGCSAGHALVHSLPTSGEIRVTAVDIDPTILEVATEYFNLVQDERLEVYIRDGLHFIKQAAEKGSTFEAVLFDVDNKSPSSALSCPPAQFLEEDLLRQVKTLIGDQGTVRLGAVVWSGVFVLNLVCRMDQVRSNVISTLSSIFGSVCSYKLEQEVNEIVFCTNQGPWDQQQWRLGLEEAATKVNSLVKKKKLQSLDLVTTETFVGSLNVPV</sequence>
<protein>
    <recommendedName>
        <fullName evidence="2">Spermidine synthase</fullName>
    </recommendedName>
</protein>
<evidence type="ECO:0008006" key="2">
    <source>
        <dbReference type="Google" id="ProtNLM"/>
    </source>
</evidence>
<reference evidence="1" key="1">
    <citation type="submission" date="2020-11" db="EMBL/GenBank/DDBJ databases">
        <authorList>
            <person name="Tran Van P."/>
        </authorList>
    </citation>
    <scope>NUCLEOTIDE SEQUENCE</scope>
</reference>
<accession>A0A7R9G4B5</accession>
<dbReference type="SUPFAM" id="SSF53335">
    <property type="entry name" value="S-adenosyl-L-methionine-dependent methyltransferases"/>
    <property type="match status" value="1"/>
</dbReference>
<gene>
    <name evidence="1" type="ORF">TSIB3V08_LOCUS10570</name>
</gene>
<dbReference type="Gene3D" id="3.40.50.150">
    <property type="entry name" value="Vaccinia Virus protein VP39"/>
    <property type="match status" value="1"/>
</dbReference>
<organism evidence="1">
    <name type="scientific">Timema shepardi</name>
    <name type="common">Walking stick</name>
    <dbReference type="NCBI Taxonomy" id="629360"/>
    <lineage>
        <taxon>Eukaryota</taxon>
        <taxon>Metazoa</taxon>
        <taxon>Ecdysozoa</taxon>
        <taxon>Arthropoda</taxon>
        <taxon>Hexapoda</taxon>
        <taxon>Insecta</taxon>
        <taxon>Pterygota</taxon>
        <taxon>Neoptera</taxon>
        <taxon>Polyneoptera</taxon>
        <taxon>Phasmatodea</taxon>
        <taxon>Timematodea</taxon>
        <taxon>Timematoidea</taxon>
        <taxon>Timematidae</taxon>
        <taxon>Timema</taxon>
    </lineage>
</organism>